<dbReference type="GO" id="GO:0000160">
    <property type="term" value="P:phosphorelay signal transduction system"/>
    <property type="evidence" value="ECO:0007669"/>
    <property type="project" value="InterPro"/>
</dbReference>
<dbReference type="Pfam" id="PF00072">
    <property type="entry name" value="Response_reg"/>
    <property type="match status" value="1"/>
</dbReference>
<dbReference type="SUPFAM" id="SSF55781">
    <property type="entry name" value="GAF domain-like"/>
    <property type="match status" value="1"/>
</dbReference>
<dbReference type="CDD" id="cd00156">
    <property type="entry name" value="REC"/>
    <property type="match status" value="1"/>
</dbReference>
<dbReference type="InterPro" id="IPR000014">
    <property type="entry name" value="PAS"/>
</dbReference>
<sequence length="557" mass="62641">MNSKIRVLHVDDEPVICDLTKLTLERGGKLTVDAVHSAQEALELLQTGQYSCIISDYEMPQMNGLDFLKEVRNVDKLIPFILFSGRGRETVIIDAINTGADFYIQKGGEPKALFAELNHKVDYAIQQRNTRLALKRRDSVLEAISLVSNLFLGGEPFDKAIIEAITLFGLATEVDTVRLFKLEEKSETNDNIPHFIRNVASWIRISIHKEEREEYIRTNPIQVKPELISPILTGKPLIADPSKILYLDPFRGELSAKSVAIFPVFVNQKVWGLIWFADYISERNWTGVEIDALLAASSMIGSAIQQDVMKNSLIAAKEEYASMYSLMRRLCDTVPDILWAKDNEGKFIFINQAGAEFLKAPDTREPVGRSESDFPKTNITPCVSSNIYVSDHSKHILVETDSGKTDFEILSVPFTNNEGDEIGTVTLGRDITRYTTIENLLRRSKERYKSIIQSVHIGIIIVDYKGIIKTINTRALDIINETSSIEGQSLHHNPLLRELQIAETVTDVIKTGKGVSFLASQEITRTPEDLHCKVRLIIPENGEQGEVLITLDPHYTK</sequence>
<dbReference type="SMART" id="SM00091">
    <property type="entry name" value="PAS"/>
    <property type="match status" value="2"/>
</dbReference>
<dbReference type="GeneID" id="97610689"/>
<dbReference type="SMART" id="SM00448">
    <property type="entry name" value="REC"/>
    <property type="match status" value="1"/>
</dbReference>
<dbReference type="Gene3D" id="3.30.450.40">
    <property type="match status" value="1"/>
</dbReference>
<gene>
    <name evidence="4" type="ORF">DLD82_13245</name>
</gene>
<feature type="domain" description="Response regulatory" evidence="3">
    <location>
        <begin position="6"/>
        <end position="121"/>
    </location>
</feature>
<proteinExistence type="predicted"/>
<dbReference type="InterPro" id="IPR050595">
    <property type="entry name" value="Bact_response_regulator"/>
</dbReference>
<evidence type="ECO:0000313" key="4">
    <source>
        <dbReference type="EMBL" id="PWR71838.1"/>
    </source>
</evidence>
<dbReference type="SUPFAM" id="SSF55785">
    <property type="entry name" value="PYP-like sensor domain (PAS domain)"/>
    <property type="match status" value="2"/>
</dbReference>
<dbReference type="AlphaFoldDB" id="A0A2V2N5Q8"/>
<comment type="caution">
    <text evidence="4">The sequence shown here is derived from an EMBL/GenBank/DDBJ whole genome shotgun (WGS) entry which is preliminary data.</text>
</comment>
<name>A0A2V2N5Q8_9EURY</name>
<dbReference type="PANTHER" id="PTHR44591">
    <property type="entry name" value="STRESS RESPONSE REGULATOR PROTEIN 1"/>
    <property type="match status" value="1"/>
</dbReference>
<keyword evidence="1 2" id="KW-0597">Phosphoprotein</keyword>
<dbReference type="InterPro" id="IPR035965">
    <property type="entry name" value="PAS-like_dom_sf"/>
</dbReference>
<organism evidence="4 5">
    <name type="scientific">Methanospirillum stamsii</name>
    <dbReference type="NCBI Taxonomy" id="1277351"/>
    <lineage>
        <taxon>Archaea</taxon>
        <taxon>Methanobacteriati</taxon>
        <taxon>Methanobacteriota</taxon>
        <taxon>Stenosarchaea group</taxon>
        <taxon>Methanomicrobia</taxon>
        <taxon>Methanomicrobiales</taxon>
        <taxon>Methanospirillaceae</taxon>
        <taxon>Methanospirillum</taxon>
    </lineage>
</organism>
<dbReference type="InterPro" id="IPR029016">
    <property type="entry name" value="GAF-like_dom_sf"/>
</dbReference>
<accession>A0A2V2N5Q8</accession>
<evidence type="ECO:0000256" key="2">
    <source>
        <dbReference type="PROSITE-ProRule" id="PRU00169"/>
    </source>
</evidence>
<dbReference type="RefSeq" id="WP_109941608.1">
    <property type="nucleotide sequence ID" value="NZ_CP176366.1"/>
</dbReference>
<dbReference type="Proteomes" id="UP000245934">
    <property type="component" value="Unassembled WGS sequence"/>
</dbReference>
<protein>
    <recommendedName>
        <fullName evidence="3">Response regulatory domain-containing protein</fullName>
    </recommendedName>
</protein>
<dbReference type="PROSITE" id="PS50110">
    <property type="entry name" value="RESPONSE_REGULATORY"/>
    <property type="match status" value="1"/>
</dbReference>
<dbReference type="InterPro" id="IPR011006">
    <property type="entry name" value="CheY-like_superfamily"/>
</dbReference>
<reference evidence="4 5" key="1">
    <citation type="submission" date="2018-05" db="EMBL/GenBank/DDBJ databases">
        <title>Draft genome of Methanospirillum stamsii Pt1.</title>
        <authorList>
            <person name="Dueholm M.S."/>
            <person name="Nielsen P.H."/>
            <person name="Bakmann L.F."/>
            <person name="Otzen D.E."/>
        </authorList>
    </citation>
    <scope>NUCLEOTIDE SEQUENCE [LARGE SCALE GENOMIC DNA]</scope>
    <source>
        <strain evidence="4 5">Pt1</strain>
    </source>
</reference>
<dbReference type="Gene3D" id="3.40.50.2300">
    <property type="match status" value="1"/>
</dbReference>
<feature type="modified residue" description="4-aspartylphosphate" evidence="2">
    <location>
        <position position="56"/>
    </location>
</feature>
<dbReference type="PANTHER" id="PTHR44591:SF3">
    <property type="entry name" value="RESPONSE REGULATORY DOMAIN-CONTAINING PROTEIN"/>
    <property type="match status" value="1"/>
</dbReference>
<dbReference type="Pfam" id="PF13188">
    <property type="entry name" value="PAS_8"/>
    <property type="match status" value="2"/>
</dbReference>
<dbReference type="EMBL" id="QGMZ01000029">
    <property type="protein sequence ID" value="PWR71838.1"/>
    <property type="molecule type" value="Genomic_DNA"/>
</dbReference>
<dbReference type="InterPro" id="IPR001789">
    <property type="entry name" value="Sig_transdc_resp-reg_receiver"/>
</dbReference>
<dbReference type="SUPFAM" id="SSF52172">
    <property type="entry name" value="CheY-like"/>
    <property type="match status" value="1"/>
</dbReference>
<evidence type="ECO:0000313" key="5">
    <source>
        <dbReference type="Proteomes" id="UP000245934"/>
    </source>
</evidence>
<dbReference type="OrthoDB" id="8127at2157"/>
<evidence type="ECO:0000256" key="1">
    <source>
        <dbReference type="ARBA" id="ARBA00022553"/>
    </source>
</evidence>
<dbReference type="Gene3D" id="3.30.450.20">
    <property type="entry name" value="PAS domain"/>
    <property type="match status" value="2"/>
</dbReference>
<evidence type="ECO:0000259" key="3">
    <source>
        <dbReference type="PROSITE" id="PS50110"/>
    </source>
</evidence>
<keyword evidence="5" id="KW-1185">Reference proteome</keyword>